<keyword evidence="4 18" id="KW-0945">Host-virus interaction</keyword>
<keyword evidence="16 18" id="KW-0899">Viral immunoevasion</keyword>
<dbReference type="GO" id="GO:0019904">
    <property type="term" value="F:protein domain specific binding"/>
    <property type="evidence" value="ECO:0007669"/>
    <property type="project" value="UniProtKB-UniRule"/>
</dbReference>
<dbReference type="EMBL" id="Y15175">
    <property type="protein sequence ID" value="CAA75464.1"/>
    <property type="molecule type" value="Genomic_DNA"/>
</dbReference>
<comment type="subunit">
    <text evidence="18">Homodimer. Homooligomer. Interacts with host RB1; this interaction induces dissociation of RB1-E2F1 complex thereby disrupting RB1 activity. Interacts with host EP300; this interaction represses EP300 transcriptional activity. Interacts with protein E2; this interaction inhibits E7 oncogenic activity. Interacts with host TMEM173/STING; this interaction impairs the ability of TMEM173/STING to sense cytosolic DNA and promote the production of type I interferon (IFN-alpha and IFN-beta).</text>
</comment>
<feature type="short sequence motif" description="Nuclear export signal" evidence="18">
    <location>
        <begin position="71"/>
        <end position="79"/>
    </location>
</feature>
<protein>
    <recommendedName>
        <fullName evidence="18 19">Protein E7</fullName>
    </recommendedName>
</protein>
<accession>O56947</accession>
<feature type="short sequence motif" description="LXCXE motif; interaction with host RB1 and TMEM173/STING" evidence="18">
    <location>
        <begin position="22"/>
        <end position="26"/>
    </location>
</feature>
<keyword evidence="17 18" id="KW-1078">G1/S host cell cycle checkpoint dysregulation by virus</keyword>
<keyword evidence="7 18" id="KW-0863">Zinc-finger</keyword>
<comment type="similarity">
    <text evidence="18 19">Belongs to the papillomaviridae E7 protein family.</text>
</comment>
<evidence type="ECO:0000256" key="2">
    <source>
        <dbReference type="ARBA" id="ARBA00022518"/>
    </source>
</evidence>
<keyword evidence="8 18" id="KW-1114">Inhibition of host interferon signaling pathway by virus</keyword>
<dbReference type="PIRSF" id="PIRSF003407">
    <property type="entry name" value="Papvi_E7"/>
    <property type="match status" value="1"/>
</dbReference>
<name>O56947_9PAPI</name>
<dbReference type="GO" id="GO:0039645">
    <property type="term" value="P:symbiont-mediated perturbation of host cell cycle G1/S transition checkpoint"/>
    <property type="evidence" value="ECO:0007669"/>
    <property type="project" value="UniProtKB-UniRule"/>
</dbReference>
<comment type="caution">
    <text evidence="18">Lacks conserved residue(s) required for the propagation of feature annotation.</text>
</comment>
<evidence type="ECO:0000256" key="1">
    <source>
        <dbReference type="ARBA" id="ARBA00022504"/>
    </source>
</evidence>
<evidence type="ECO:0000256" key="12">
    <source>
        <dbReference type="ARBA" id="ARBA00023159"/>
    </source>
</evidence>
<keyword evidence="15" id="KW-0922">Interferon antiviral system evasion</keyword>
<evidence type="ECO:0000256" key="5">
    <source>
        <dbReference type="ARBA" id="ARBA00022632"/>
    </source>
</evidence>
<keyword evidence="9 18" id="KW-0862">Zinc</keyword>
<keyword evidence="13 18" id="KW-0804">Transcription</keyword>
<dbReference type="GO" id="GO:0042025">
    <property type="term" value="C:host cell nucleus"/>
    <property type="evidence" value="ECO:0007669"/>
    <property type="project" value="UniProtKB-SubCell"/>
</dbReference>
<comment type="function">
    <text evidence="18">Plays a role in viral genome replication by driving entry of quiescent cells into the cell cycle. Stimulation of progression from G1 to S phase allows the virus to efficiently use the cellular DNA replicating machinery to achieve viral genome replication. E7 protein has both transforming and trans-activating activities. Induces the disassembly of the E2F1 transcription factor from RB1, with subsequent transcriptional activation of E2F1-regulated S-phase genes. Interferes with host histone deacetylation mediated by HDAC1 and HDAC2, leading to transcription activation. Plays also a role in the inhibition of both antiviral and antiproliferative functions of host interferon alpha. Interaction with host TMEM173/STING impairs the ability of TMEM173/STING to sense cytosolic DNA and promote the production of type I interferon (IFN-alpha and IFN-beta).</text>
</comment>
<gene>
    <name evidence="18 20" type="primary">E7</name>
</gene>
<comment type="domain">
    <text evidence="18">The E7 terminal domain is an intrinsically disordered domain, whose flexibility and conformational transitions confer target adaptability to the oncoprotein. It allows adaptation to a variety of protein targets and exposes the PEST degradation sequence that regulates its turnover in the cell.</text>
</comment>
<evidence type="ECO:0000256" key="13">
    <source>
        <dbReference type="ARBA" id="ARBA00023163"/>
    </source>
</evidence>
<dbReference type="GO" id="GO:0008270">
    <property type="term" value="F:zinc ion binding"/>
    <property type="evidence" value="ECO:0007669"/>
    <property type="project" value="UniProtKB-KW"/>
</dbReference>
<keyword evidence="10 18" id="KW-0805">Transcription regulation</keyword>
<dbReference type="GO" id="GO:0003700">
    <property type="term" value="F:DNA-binding transcription factor activity"/>
    <property type="evidence" value="ECO:0007669"/>
    <property type="project" value="UniProtKB-UniRule"/>
</dbReference>
<keyword evidence="6 18" id="KW-0479">Metal-binding</keyword>
<dbReference type="Gene3D" id="3.30.160.330">
    <property type="match status" value="1"/>
</dbReference>
<evidence type="ECO:0000256" key="19">
    <source>
        <dbReference type="PIRNR" id="PIRNR003407"/>
    </source>
</evidence>
<dbReference type="GO" id="GO:0006351">
    <property type="term" value="P:DNA-templated transcription"/>
    <property type="evidence" value="ECO:0007669"/>
    <property type="project" value="UniProtKB-UniRule"/>
</dbReference>
<dbReference type="GO" id="GO:0039502">
    <property type="term" value="P:symbiont-mediated suppression of host type I interferon-mediated signaling pathway"/>
    <property type="evidence" value="ECO:0007669"/>
    <property type="project" value="UniProtKB-UniRule"/>
</dbReference>
<comment type="PTM">
    <text evidence="18">Highly phosphorylated.</text>
</comment>
<dbReference type="SUPFAM" id="SSF161234">
    <property type="entry name" value="E7 C-terminal domain-like"/>
    <property type="match status" value="1"/>
</dbReference>
<evidence type="ECO:0000256" key="14">
    <source>
        <dbReference type="ARBA" id="ARBA00023200"/>
    </source>
</evidence>
<comment type="function">
    <text evidence="19">E7 protein has both transforming and trans-activating activities.</text>
</comment>
<evidence type="ECO:0000256" key="4">
    <source>
        <dbReference type="ARBA" id="ARBA00022581"/>
    </source>
</evidence>
<feature type="zinc finger region" evidence="18">
    <location>
        <begin position="53"/>
        <end position="89"/>
    </location>
</feature>
<sequence length="90" mass="9971">MHGPKPTVKDIELDLAPEAVPLLCNEQLDSSDEEDCIDVVEPAQQAYRVVTLCTKCSSTLRLVVESSEADIRAFQELLLRTLKIVCPRCA</sequence>
<keyword evidence="1 18" id="KW-1121">Modulation of host cell cycle by virus</keyword>
<keyword evidence="11 18" id="KW-0238">DNA-binding</keyword>
<evidence type="ECO:0000256" key="6">
    <source>
        <dbReference type="ARBA" id="ARBA00022723"/>
    </source>
</evidence>
<proteinExistence type="inferred from homology"/>
<dbReference type="HAMAP" id="MF_04004">
    <property type="entry name" value="PPV_E7"/>
    <property type="match status" value="1"/>
</dbReference>
<evidence type="ECO:0000313" key="20">
    <source>
        <dbReference type="EMBL" id="CAA75464.1"/>
    </source>
</evidence>
<evidence type="ECO:0000256" key="7">
    <source>
        <dbReference type="ARBA" id="ARBA00022771"/>
    </source>
</evidence>
<keyword evidence="5 18" id="KW-1090">Inhibition of host innate immune response by virus</keyword>
<dbReference type="Proteomes" id="UP000247256">
    <property type="component" value="Segment"/>
</dbReference>
<dbReference type="InterPro" id="IPR000148">
    <property type="entry name" value="Papilloma_E7"/>
</dbReference>
<dbReference type="GO" id="GO:0052170">
    <property type="term" value="P:symbiont-mediated suppression of host innate immune response"/>
    <property type="evidence" value="ECO:0007669"/>
    <property type="project" value="UniProtKB-KW"/>
</dbReference>
<evidence type="ECO:0000256" key="9">
    <source>
        <dbReference type="ARBA" id="ARBA00022833"/>
    </source>
</evidence>
<evidence type="ECO:0000256" key="15">
    <source>
        <dbReference type="ARBA" id="ARBA00023258"/>
    </source>
</evidence>
<keyword evidence="3 18" id="KW-1048">Host nucleus</keyword>
<dbReference type="GO" id="GO:0030430">
    <property type="term" value="C:host cell cytoplasm"/>
    <property type="evidence" value="ECO:0007669"/>
    <property type="project" value="UniProtKB-SubCell"/>
</dbReference>
<keyword evidence="2 18" id="KW-0244">Early protein</keyword>
<evidence type="ECO:0000256" key="18">
    <source>
        <dbReference type="HAMAP-Rule" id="MF_04004"/>
    </source>
</evidence>
<organism evidence="20">
    <name type="scientific">Human papillomavirus 77</name>
    <dbReference type="NCBI Taxonomy" id="69986"/>
    <lineage>
        <taxon>Viruses</taxon>
        <taxon>Monodnaviria</taxon>
        <taxon>Shotokuvirae</taxon>
        <taxon>Cossaviricota</taxon>
        <taxon>Papovaviricetes</taxon>
        <taxon>Zurhausenvirales</taxon>
        <taxon>Papillomaviridae</taxon>
        <taxon>Firstpapillomavirinae</taxon>
        <taxon>Alphapapillomavirus</taxon>
        <taxon>Alphapapillomavirus 2</taxon>
    </lineage>
</organism>
<evidence type="ECO:0000256" key="8">
    <source>
        <dbReference type="ARBA" id="ARBA00022830"/>
    </source>
</evidence>
<evidence type="ECO:0000256" key="11">
    <source>
        <dbReference type="ARBA" id="ARBA00023125"/>
    </source>
</evidence>
<evidence type="ECO:0000256" key="16">
    <source>
        <dbReference type="ARBA" id="ARBA00023280"/>
    </source>
</evidence>
<dbReference type="GO" id="GO:0003677">
    <property type="term" value="F:DNA binding"/>
    <property type="evidence" value="ECO:0007669"/>
    <property type="project" value="UniProtKB-UniRule"/>
</dbReference>
<keyword evidence="12 18" id="KW-0010">Activator</keyword>
<evidence type="ECO:0000256" key="17">
    <source>
        <dbReference type="ARBA" id="ARBA00023309"/>
    </source>
</evidence>
<keyword evidence="14 18" id="KW-1035">Host cytoplasm</keyword>
<dbReference type="Pfam" id="PF00527">
    <property type="entry name" value="E7"/>
    <property type="match status" value="1"/>
</dbReference>
<comment type="subcellular location">
    <subcellularLocation>
        <location evidence="18">Host cytoplasm</location>
    </subcellularLocation>
    <subcellularLocation>
        <location evidence="18">Host nucleus</location>
    </subcellularLocation>
    <text evidence="18">Predominantly found in the host nucleus.</text>
</comment>
<reference evidence="20" key="1">
    <citation type="journal article" date="1998" name="Virology">
        <title>The genomes of three of four novel HPV types, defined by differences of their L1 genes, show high conservation of the E7 gene and the URR.</title>
        <authorList>
            <person name="Delius H."/>
            <person name="Saegling B."/>
            <person name="Bergmann K."/>
            <person name="Shamanin V."/>
            <person name="de Villiers E.M."/>
        </authorList>
    </citation>
    <scope>NUCLEOTIDE SEQUENCE [LARGE SCALE GENOMIC DNA]</scope>
</reference>
<evidence type="ECO:0000256" key="3">
    <source>
        <dbReference type="ARBA" id="ARBA00022562"/>
    </source>
</evidence>
<evidence type="ECO:0000256" key="10">
    <source>
        <dbReference type="ARBA" id="ARBA00023015"/>
    </source>
</evidence>